<reference evidence="2 3" key="1">
    <citation type="submission" date="2019-07" db="EMBL/GenBank/DDBJ databases">
        <title>Whole genome shotgun sequence of Skermanella aerolata NBRC 106429.</title>
        <authorList>
            <person name="Hosoyama A."/>
            <person name="Uohara A."/>
            <person name="Ohji S."/>
            <person name="Ichikawa N."/>
        </authorList>
    </citation>
    <scope>NUCLEOTIDE SEQUENCE [LARGE SCALE GENOMIC DNA]</scope>
    <source>
        <strain evidence="2 3">NBRC 106429</strain>
    </source>
</reference>
<sequence length="264" mass="28659">MKPWLNLRSTRKRETFAAALLLIAAAMTCAGAIRPAWAQSLVADLSNHLIAINTGFVGTEVVLFGATDGPGDVAVVVQGPPTEVMVRRKSRVAGIWINTASMEFQQAPSFYSVATNRPLDQIIGDAVLARHEIGLAHLRLPPLTPARASPERVREFREALIRNKQEEGLYGKTHGQVAFLGERLFRTNVYFPANVPTGAYTVSVFLIRDGDVVSAQTTPLAVSKVGFSAEIFEFAMRQSTFYGISAIIFAVAAGWLAGAIFRKV</sequence>
<evidence type="ECO:0000313" key="3">
    <source>
        <dbReference type="Proteomes" id="UP000321523"/>
    </source>
</evidence>
<dbReference type="AlphaFoldDB" id="A0A512DPL6"/>
<gene>
    <name evidence="2" type="ORF">SAE02_25720</name>
</gene>
<dbReference type="EMBL" id="BJYZ01000011">
    <property type="protein sequence ID" value="GEO38424.1"/>
    <property type="molecule type" value="Genomic_DNA"/>
</dbReference>
<protein>
    <recommendedName>
        <fullName evidence="4">TIGR02186 family protein</fullName>
    </recommendedName>
</protein>
<organism evidence="2 3">
    <name type="scientific">Skermanella aerolata</name>
    <dbReference type="NCBI Taxonomy" id="393310"/>
    <lineage>
        <taxon>Bacteria</taxon>
        <taxon>Pseudomonadati</taxon>
        <taxon>Pseudomonadota</taxon>
        <taxon>Alphaproteobacteria</taxon>
        <taxon>Rhodospirillales</taxon>
        <taxon>Azospirillaceae</taxon>
        <taxon>Skermanella</taxon>
    </lineage>
</organism>
<dbReference type="InterPro" id="IPR019088">
    <property type="entry name" value="CHP02186-rel_TM"/>
</dbReference>
<comment type="caution">
    <text evidence="2">The sequence shown here is derived from an EMBL/GenBank/DDBJ whole genome shotgun (WGS) entry which is preliminary data.</text>
</comment>
<dbReference type="Proteomes" id="UP000321523">
    <property type="component" value="Unassembled WGS sequence"/>
</dbReference>
<name>A0A512DPL6_9PROT</name>
<keyword evidence="1" id="KW-0812">Transmembrane</keyword>
<keyword evidence="3" id="KW-1185">Reference proteome</keyword>
<feature type="transmembrane region" description="Helical" evidence="1">
    <location>
        <begin position="241"/>
        <end position="261"/>
    </location>
</feature>
<dbReference type="RefSeq" id="WP_244619503.1">
    <property type="nucleotide sequence ID" value="NZ_BJYZ01000011.1"/>
</dbReference>
<proteinExistence type="predicted"/>
<evidence type="ECO:0000256" key="1">
    <source>
        <dbReference type="SAM" id="Phobius"/>
    </source>
</evidence>
<evidence type="ECO:0000313" key="2">
    <source>
        <dbReference type="EMBL" id="GEO38424.1"/>
    </source>
</evidence>
<dbReference type="Pfam" id="PF09608">
    <property type="entry name" value="Alph_Pro_TM"/>
    <property type="match status" value="1"/>
</dbReference>
<keyword evidence="1" id="KW-0472">Membrane</keyword>
<keyword evidence="1" id="KW-1133">Transmembrane helix</keyword>
<evidence type="ECO:0008006" key="4">
    <source>
        <dbReference type="Google" id="ProtNLM"/>
    </source>
</evidence>
<accession>A0A512DPL6</accession>